<evidence type="ECO:0000313" key="1">
    <source>
        <dbReference type="EMBL" id="PNT00788.1"/>
    </source>
</evidence>
<name>U5FSJ6_POPTR</name>
<dbReference type="EMBL" id="CM009304">
    <property type="protein sequence ID" value="PNT00788.1"/>
    <property type="molecule type" value="Genomic_DNA"/>
</dbReference>
<protein>
    <submittedName>
        <fullName evidence="1">Uncharacterized protein</fullName>
    </submittedName>
</protein>
<organism evidence="1 2">
    <name type="scientific">Populus trichocarpa</name>
    <name type="common">Western balsam poplar</name>
    <name type="synonym">Populus balsamifera subsp. trichocarpa</name>
    <dbReference type="NCBI Taxonomy" id="3694"/>
    <lineage>
        <taxon>Eukaryota</taxon>
        <taxon>Viridiplantae</taxon>
        <taxon>Streptophyta</taxon>
        <taxon>Embryophyta</taxon>
        <taxon>Tracheophyta</taxon>
        <taxon>Spermatophyta</taxon>
        <taxon>Magnoliopsida</taxon>
        <taxon>eudicotyledons</taxon>
        <taxon>Gunneridae</taxon>
        <taxon>Pentapetalae</taxon>
        <taxon>rosids</taxon>
        <taxon>fabids</taxon>
        <taxon>Malpighiales</taxon>
        <taxon>Salicaceae</taxon>
        <taxon>Saliceae</taxon>
        <taxon>Populus</taxon>
    </lineage>
</organism>
<accession>U5FSJ6</accession>
<dbReference type="Proteomes" id="UP000006729">
    <property type="component" value="Chromosome 15"/>
</dbReference>
<gene>
    <name evidence="1" type="ORF">POPTR_015G066900</name>
</gene>
<keyword evidence="2" id="KW-1185">Reference proteome</keyword>
<reference evidence="1 2" key="1">
    <citation type="journal article" date="2006" name="Science">
        <title>The genome of black cottonwood, Populus trichocarpa (Torr. &amp; Gray).</title>
        <authorList>
            <person name="Tuskan G.A."/>
            <person name="Difazio S."/>
            <person name="Jansson S."/>
            <person name="Bohlmann J."/>
            <person name="Grigoriev I."/>
            <person name="Hellsten U."/>
            <person name="Putnam N."/>
            <person name="Ralph S."/>
            <person name="Rombauts S."/>
            <person name="Salamov A."/>
            <person name="Schein J."/>
            <person name="Sterck L."/>
            <person name="Aerts A."/>
            <person name="Bhalerao R.R."/>
            <person name="Bhalerao R.P."/>
            <person name="Blaudez D."/>
            <person name="Boerjan W."/>
            <person name="Brun A."/>
            <person name="Brunner A."/>
            <person name="Busov V."/>
            <person name="Campbell M."/>
            <person name="Carlson J."/>
            <person name="Chalot M."/>
            <person name="Chapman J."/>
            <person name="Chen G.L."/>
            <person name="Cooper D."/>
            <person name="Coutinho P.M."/>
            <person name="Couturier J."/>
            <person name="Covert S."/>
            <person name="Cronk Q."/>
            <person name="Cunningham R."/>
            <person name="Davis J."/>
            <person name="Degroeve S."/>
            <person name="Dejardin A."/>
            <person name="Depamphilis C."/>
            <person name="Detter J."/>
            <person name="Dirks B."/>
            <person name="Dubchak I."/>
            <person name="Duplessis S."/>
            <person name="Ehlting J."/>
            <person name="Ellis B."/>
            <person name="Gendler K."/>
            <person name="Goodstein D."/>
            <person name="Gribskov M."/>
            <person name="Grimwood J."/>
            <person name="Groover A."/>
            <person name="Gunter L."/>
            <person name="Hamberger B."/>
            <person name="Heinze B."/>
            <person name="Helariutta Y."/>
            <person name="Henrissat B."/>
            <person name="Holligan D."/>
            <person name="Holt R."/>
            <person name="Huang W."/>
            <person name="Islam-Faridi N."/>
            <person name="Jones S."/>
            <person name="Jones-Rhoades M."/>
            <person name="Jorgensen R."/>
            <person name="Joshi C."/>
            <person name="Kangasjarvi J."/>
            <person name="Karlsson J."/>
            <person name="Kelleher C."/>
            <person name="Kirkpatrick R."/>
            <person name="Kirst M."/>
            <person name="Kohler A."/>
            <person name="Kalluri U."/>
            <person name="Larimer F."/>
            <person name="Leebens-Mack J."/>
            <person name="Leple J.C."/>
            <person name="Locascio P."/>
            <person name="Lou Y."/>
            <person name="Lucas S."/>
            <person name="Martin F."/>
            <person name="Montanini B."/>
            <person name="Napoli C."/>
            <person name="Nelson D.R."/>
            <person name="Nelson C."/>
            <person name="Nieminen K."/>
            <person name="Nilsson O."/>
            <person name="Pereda V."/>
            <person name="Peter G."/>
            <person name="Philippe R."/>
            <person name="Pilate G."/>
            <person name="Poliakov A."/>
            <person name="Razumovskaya J."/>
            <person name="Richardson P."/>
            <person name="Rinaldi C."/>
            <person name="Ritland K."/>
            <person name="Rouze P."/>
            <person name="Ryaboy D."/>
            <person name="Schmutz J."/>
            <person name="Schrader J."/>
            <person name="Segerman B."/>
            <person name="Shin H."/>
            <person name="Siddiqui A."/>
            <person name="Sterky F."/>
            <person name="Terry A."/>
            <person name="Tsai C.J."/>
            <person name="Uberbacher E."/>
            <person name="Unneberg P."/>
            <person name="Vahala J."/>
            <person name="Wall K."/>
            <person name="Wessler S."/>
            <person name="Yang G."/>
            <person name="Yin T."/>
            <person name="Douglas C."/>
            <person name="Marra M."/>
            <person name="Sandberg G."/>
            <person name="Van de Peer Y."/>
            <person name="Rokhsar D."/>
        </authorList>
    </citation>
    <scope>NUCLEOTIDE SEQUENCE [LARGE SCALE GENOMIC DNA]</scope>
    <source>
        <strain evidence="2">cv. Nisqually</strain>
    </source>
</reference>
<dbReference type="HOGENOM" id="CLU_1404597_0_0_1"/>
<dbReference type="InParanoid" id="U5FSJ6"/>
<dbReference type="AlphaFoldDB" id="U5FSJ6"/>
<sequence length="194" mass="22475">MDLTDLFLAATHDPKTRLISQGEHAHIKPSSKSLPADVGYYTPFTRNRDIMNPNKKRERICINLKISVIVKTNFIHKNNFEDHNVYLDVNAYLDVFYFFENPNKTYNMLNDLCLVDSATTHTVLNEKKYFEYLTLIKDNVTIISGPTNMIKDFGRANILLPNNTKLGIKDALYSLEARKKLLGFKDIHVKWLSY</sequence>
<dbReference type="eggNOG" id="KOG0017">
    <property type="taxonomic scope" value="Eukaryota"/>
</dbReference>
<evidence type="ECO:0000313" key="2">
    <source>
        <dbReference type="Proteomes" id="UP000006729"/>
    </source>
</evidence>
<proteinExistence type="predicted"/>